<sequence length="303" mass="33115">MAKQPVVVLGASGLLGRAVYKAFSESDAFNVIGTAFSRARGSLVVLDVTSKSAVEAFLATHKPAAVISCAAERRPDVAEKDKDGAHLINVTSVGWLAKACKDNNAWFCYLSTDYVFDGTAPPYEVDSVPNPLNYYGQSKYLGEQECVKCNPESAILRIPLLYGDVEWDDESAVNCLVPIIKNKAKPVIMDDFQLRFPTNVVDAASALLALTTQATSGKSVKGIYHFCAQEQFTKYQLCSIIADLLQADISHLTPLREAAKDAVASRPFNAYLSNKRIEEEAGIKIQCVDFKAWWADYLKAKGN</sequence>
<dbReference type="InterPro" id="IPR036291">
    <property type="entry name" value="NAD(P)-bd_dom_sf"/>
</dbReference>
<evidence type="ECO:0000259" key="1">
    <source>
        <dbReference type="Pfam" id="PF04321"/>
    </source>
</evidence>
<dbReference type="OrthoDB" id="6235964at2759"/>
<dbReference type="Gene3D" id="3.40.50.720">
    <property type="entry name" value="NAD(P)-binding Rossmann-like Domain"/>
    <property type="match status" value="1"/>
</dbReference>
<feature type="domain" description="RmlD-like substrate binding" evidence="1">
    <location>
        <begin position="6"/>
        <end position="286"/>
    </location>
</feature>
<dbReference type="SUPFAM" id="SSF51735">
    <property type="entry name" value="NAD(P)-binding Rossmann-fold domains"/>
    <property type="match status" value="1"/>
</dbReference>
<dbReference type="PANTHER" id="PTHR10491">
    <property type="entry name" value="DTDP-4-DEHYDRORHAMNOSE REDUCTASE"/>
    <property type="match status" value="1"/>
</dbReference>
<dbReference type="PANTHER" id="PTHR10491:SF4">
    <property type="entry name" value="METHIONINE ADENOSYLTRANSFERASE 2 SUBUNIT BETA"/>
    <property type="match status" value="1"/>
</dbReference>
<proteinExistence type="predicted"/>
<evidence type="ECO:0000313" key="2">
    <source>
        <dbReference type="EMBL" id="TPX78362.1"/>
    </source>
</evidence>
<name>A0A507FQ10_9FUNG</name>
<dbReference type="GO" id="GO:0048270">
    <property type="term" value="F:methionine adenosyltransferase regulator activity"/>
    <property type="evidence" value="ECO:0007669"/>
    <property type="project" value="TreeGrafter"/>
</dbReference>
<dbReference type="InterPro" id="IPR029903">
    <property type="entry name" value="RmlD-like-bd"/>
</dbReference>
<dbReference type="UniPathway" id="UPA00315">
    <property type="reaction ID" value="UER00080"/>
</dbReference>
<dbReference type="EMBL" id="QEAP01000005">
    <property type="protein sequence ID" value="TPX78362.1"/>
    <property type="molecule type" value="Genomic_DNA"/>
</dbReference>
<dbReference type="GO" id="GO:0006556">
    <property type="term" value="P:S-adenosylmethionine biosynthetic process"/>
    <property type="evidence" value="ECO:0007669"/>
    <property type="project" value="UniProtKB-UniPathway"/>
</dbReference>
<keyword evidence="3" id="KW-1185">Reference proteome</keyword>
<reference evidence="2 3" key="1">
    <citation type="journal article" date="2019" name="Sci. Rep.">
        <title>Comparative genomics of chytrid fungi reveal insights into the obligate biotrophic and pathogenic lifestyle of Synchytrium endobioticum.</title>
        <authorList>
            <person name="van de Vossenberg B.T.L.H."/>
            <person name="Warris S."/>
            <person name="Nguyen H.D.T."/>
            <person name="van Gent-Pelzer M.P.E."/>
            <person name="Joly D.L."/>
            <person name="van de Geest H.C."/>
            <person name="Bonants P.J.M."/>
            <person name="Smith D.S."/>
            <person name="Levesque C.A."/>
            <person name="van der Lee T.A.J."/>
        </authorList>
    </citation>
    <scope>NUCLEOTIDE SEQUENCE [LARGE SCALE GENOMIC DNA]</scope>
    <source>
        <strain evidence="2 3">CBS 675.73</strain>
    </source>
</reference>
<dbReference type="AlphaFoldDB" id="A0A507FQ10"/>
<dbReference type="Proteomes" id="UP000320333">
    <property type="component" value="Unassembled WGS sequence"/>
</dbReference>
<organism evidence="2 3">
    <name type="scientific">Chytriomyces confervae</name>
    <dbReference type="NCBI Taxonomy" id="246404"/>
    <lineage>
        <taxon>Eukaryota</taxon>
        <taxon>Fungi</taxon>
        <taxon>Fungi incertae sedis</taxon>
        <taxon>Chytridiomycota</taxon>
        <taxon>Chytridiomycota incertae sedis</taxon>
        <taxon>Chytridiomycetes</taxon>
        <taxon>Chytridiales</taxon>
        <taxon>Chytriomycetaceae</taxon>
        <taxon>Chytriomyces</taxon>
    </lineage>
</organism>
<protein>
    <recommendedName>
        <fullName evidence="1">RmlD-like substrate binding domain-containing protein</fullName>
    </recommendedName>
</protein>
<evidence type="ECO:0000313" key="3">
    <source>
        <dbReference type="Proteomes" id="UP000320333"/>
    </source>
</evidence>
<accession>A0A507FQ10</accession>
<dbReference type="Pfam" id="PF04321">
    <property type="entry name" value="RmlD_sub_bind"/>
    <property type="match status" value="1"/>
</dbReference>
<comment type="caution">
    <text evidence="2">The sequence shown here is derived from an EMBL/GenBank/DDBJ whole genome shotgun (WGS) entry which is preliminary data.</text>
</comment>
<dbReference type="GO" id="GO:0048269">
    <property type="term" value="C:methionine adenosyltransferase complex"/>
    <property type="evidence" value="ECO:0007669"/>
    <property type="project" value="TreeGrafter"/>
</dbReference>
<dbReference type="CDD" id="cd05254">
    <property type="entry name" value="dTDP_HR_like_SDR_e"/>
    <property type="match status" value="1"/>
</dbReference>
<dbReference type="STRING" id="246404.A0A507FQ10"/>
<dbReference type="InterPro" id="IPR005913">
    <property type="entry name" value="dTDP_dehydrorham_reduct"/>
</dbReference>
<gene>
    <name evidence="2" type="ORF">CcCBS67573_g00381</name>
</gene>